<dbReference type="InterPro" id="IPR023614">
    <property type="entry name" value="Porin_dom_sf"/>
</dbReference>
<dbReference type="OrthoDB" id="8982743at2"/>
<evidence type="ECO:0000256" key="11">
    <source>
        <dbReference type="SAM" id="SignalP"/>
    </source>
</evidence>
<comment type="subunit">
    <text evidence="2">Homotrimer.</text>
</comment>
<evidence type="ECO:0000256" key="3">
    <source>
        <dbReference type="ARBA" id="ARBA00022448"/>
    </source>
</evidence>
<dbReference type="Proteomes" id="UP000001817">
    <property type="component" value="Chromosome 3"/>
</dbReference>
<dbReference type="CDD" id="cd00342">
    <property type="entry name" value="gram_neg_porins"/>
    <property type="match status" value="1"/>
</dbReference>
<gene>
    <name evidence="13" type="ORF">Bxe_C0849</name>
</gene>
<evidence type="ECO:0000256" key="2">
    <source>
        <dbReference type="ARBA" id="ARBA00011233"/>
    </source>
</evidence>
<keyword evidence="7" id="KW-0406">Ion transport</keyword>
<dbReference type="SUPFAM" id="SSF56935">
    <property type="entry name" value="Porins"/>
    <property type="match status" value="1"/>
</dbReference>
<evidence type="ECO:0000256" key="1">
    <source>
        <dbReference type="ARBA" id="ARBA00004571"/>
    </source>
</evidence>
<keyword evidence="5" id="KW-0812">Transmembrane</keyword>
<feature type="signal peptide" evidence="11">
    <location>
        <begin position="1"/>
        <end position="22"/>
    </location>
</feature>
<evidence type="ECO:0000313" key="13">
    <source>
        <dbReference type="EMBL" id="ABE36728.1"/>
    </source>
</evidence>
<comment type="subcellular location">
    <subcellularLocation>
        <location evidence="1">Cell outer membrane</location>
        <topology evidence="1">Multi-pass membrane protein</topology>
    </subcellularLocation>
</comment>
<dbReference type="EMBL" id="CP000272">
    <property type="protein sequence ID" value="ABE36728.1"/>
    <property type="molecule type" value="Genomic_DNA"/>
</dbReference>
<dbReference type="GO" id="GO:0015288">
    <property type="term" value="F:porin activity"/>
    <property type="evidence" value="ECO:0007669"/>
    <property type="project" value="UniProtKB-KW"/>
</dbReference>
<evidence type="ECO:0000256" key="7">
    <source>
        <dbReference type="ARBA" id="ARBA00023065"/>
    </source>
</evidence>
<evidence type="ECO:0000256" key="5">
    <source>
        <dbReference type="ARBA" id="ARBA00022692"/>
    </source>
</evidence>
<keyword evidence="9" id="KW-0472">Membrane</keyword>
<protein>
    <submittedName>
        <fullName evidence="13">Outer membrane porin, OmpC family</fullName>
    </submittedName>
</protein>
<dbReference type="eggNOG" id="COG3203">
    <property type="taxonomic scope" value="Bacteria"/>
</dbReference>
<evidence type="ECO:0000259" key="12">
    <source>
        <dbReference type="Pfam" id="PF13609"/>
    </source>
</evidence>
<reference evidence="13 14" key="1">
    <citation type="journal article" date="2006" name="Proc. Natl. Acad. Sci. U.S.A.">
        <title>Burkholderia xenovorans LB400 harbors a multi-replicon, 9.73-Mbp genome shaped for versatility.</title>
        <authorList>
            <person name="Chain P.S."/>
            <person name="Denef V.J."/>
            <person name="Konstantinidis K.T."/>
            <person name="Vergez L.M."/>
            <person name="Agullo L."/>
            <person name="Reyes V.L."/>
            <person name="Hauser L."/>
            <person name="Cordova M."/>
            <person name="Gomez L."/>
            <person name="Gonzalez M."/>
            <person name="Land M."/>
            <person name="Lao V."/>
            <person name="Larimer F."/>
            <person name="LiPuma J.J."/>
            <person name="Mahenthiralingam E."/>
            <person name="Malfatti S.A."/>
            <person name="Marx C.J."/>
            <person name="Parnell J.J."/>
            <person name="Ramette A."/>
            <person name="Richardson P."/>
            <person name="Seeger M."/>
            <person name="Smith D."/>
            <person name="Spilker T."/>
            <person name="Sul W.J."/>
            <person name="Tsoi T.V."/>
            <person name="Ulrich L.E."/>
            <person name="Zhulin I.B."/>
            <person name="Tiedje J.M."/>
        </authorList>
    </citation>
    <scope>NUCLEOTIDE SEQUENCE [LARGE SCALE GENOMIC DNA]</scope>
    <source>
        <strain evidence="13 14">LB400</strain>
    </source>
</reference>
<sequence length="384" mass="41295">MKPIRYQHACAVMFLIAGAAHAQSSVTLYGVVTDGLNFTSNGGGHTSFRMQSGDVPNSRWGLLGSEDLGGGYKAVFRLENGFDVNTGALQQGGREFGRQAYVGLASDRYGTLTLGRQYDPTVDLFSGFTGAGSWAGVAAGHPFDNDNTDWDFRVNNAIKYVSQNWHGLTVEGMYAFSDQAGGFADNRLYSAAVQYQNGGLRAAAAYLKINNGGLATGAVTSDTVFTGSSEQNIDAGVSYRFEKAQVSLAYSHVDMYDPTAGVWLPAAGVQPRGGKWNAWKFNNIEVNGQYFLPHGFSVGAAYTFTAARLASTVGEYSPKWHQLALMLNYDLSKRTAVYLQGAYQHVVSAHTGTDFDFAQIPLIGAGLSSSVNQGVIRVAMVHRF</sequence>
<dbReference type="STRING" id="266265.Bxe_C0849"/>
<keyword evidence="6 11" id="KW-0732">Signal</keyword>
<dbReference type="Gene3D" id="2.40.160.10">
    <property type="entry name" value="Porin"/>
    <property type="match status" value="1"/>
</dbReference>
<keyword evidence="10" id="KW-0998">Cell outer membrane</keyword>
<dbReference type="InterPro" id="IPR002299">
    <property type="entry name" value="Porin_Neis"/>
</dbReference>
<dbReference type="PRINTS" id="PR00184">
    <property type="entry name" value="NEISSPPORIN"/>
</dbReference>
<keyword evidence="8" id="KW-0626">Porin</keyword>
<evidence type="ECO:0000256" key="6">
    <source>
        <dbReference type="ARBA" id="ARBA00022729"/>
    </source>
</evidence>
<evidence type="ECO:0000256" key="10">
    <source>
        <dbReference type="ARBA" id="ARBA00023237"/>
    </source>
</evidence>
<dbReference type="GO" id="GO:0006811">
    <property type="term" value="P:monoatomic ion transport"/>
    <property type="evidence" value="ECO:0007669"/>
    <property type="project" value="UniProtKB-KW"/>
</dbReference>
<dbReference type="Pfam" id="PF13609">
    <property type="entry name" value="Porin_4"/>
    <property type="match status" value="1"/>
</dbReference>
<evidence type="ECO:0000256" key="4">
    <source>
        <dbReference type="ARBA" id="ARBA00022452"/>
    </source>
</evidence>
<evidence type="ECO:0000256" key="9">
    <source>
        <dbReference type="ARBA" id="ARBA00023136"/>
    </source>
</evidence>
<feature type="chain" id="PRO_5004181982" evidence="11">
    <location>
        <begin position="23"/>
        <end position="384"/>
    </location>
</feature>
<proteinExistence type="predicted"/>
<dbReference type="RefSeq" id="WP_011493979.1">
    <property type="nucleotide sequence ID" value="NC_007953.1"/>
</dbReference>
<dbReference type="KEGG" id="bxe:Bxe_C0849"/>
<keyword evidence="4" id="KW-1134">Transmembrane beta strand</keyword>
<dbReference type="PANTHER" id="PTHR34501:SF9">
    <property type="entry name" value="MAJOR OUTER MEMBRANE PROTEIN P.IA"/>
    <property type="match status" value="1"/>
</dbReference>
<dbReference type="GO" id="GO:0009279">
    <property type="term" value="C:cell outer membrane"/>
    <property type="evidence" value="ECO:0007669"/>
    <property type="project" value="UniProtKB-SubCell"/>
</dbReference>
<evidence type="ECO:0000313" key="14">
    <source>
        <dbReference type="Proteomes" id="UP000001817"/>
    </source>
</evidence>
<feature type="domain" description="Porin" evidence="12">
    <location>
        <begin position="9"/>
        <end position="345"/>
    </location>
</feature>
<dbReference type="PANTHER" id="PTHR34501">
    <property type="entry name" value="PROTEIN YDDL-RELATED"/>
    <property type="match status" value="1"/>
</dbReference>
<keyword evidence="14" id="KW-1185">Reference proteome</keyword>
<dbReference type="InterPro" id="IPR033900">
    <property type="entry name" value="Gram_neg_porin_domain"/>
</dbReference>
<dbReference type="KEGG" id="bxb:DR64_7598"/>
<evidence type="ECO:0000256" key="8">
    <source>
        <dbReference type="ARBA" id="ARBA00023114"/>
    </source>
</evidence>
<dbReference type="PATRIC" id="fig|266265.5.peg.8613"/>
<name>Q13GR1_PARXL</name>
<dbReference type="InterPro" id="IPR050298">
    <property type="entry name" value="Gram-neg_bact_OMP"/>
</dbReference>
<organism evidence="13 14">
    <name type="scientific">Paraburkholderia xenovorans (strain LB400)</name>
    <dbReference type="NCBI Taxonomy" id="266265"/>
    <lineage>
        <taxon>Bacteria</taxon>
        <taxon>Pseudomonadati</taxon>
        <taxon>Pseudomonadota</taxon>
        <taxon>Betaproteobacteria</taxon>
        <taxon>Burkholderiales</taxon>
        <taxon>Burkholderiaceae</taxon>
        <taxon>Paraburkholderia</taxon>
    </lineage>
</organism>
<dbReference type="GO" id="GO:0046930">
    <property type="term" value="C:pore complex"/>
    <property type="evidence" value="ECO:0007669"/>
    <property type="project" value="UniProtKB-KW"/>
</dbReference>
<dbReference type="AlphaFoldDB" id="Q13GR1"/>
<accession>Q13GR1</accession>
<keyword evidence="3" id="KW-0813">Transport</keyword>